<feature type="transmembrane region" description="Helical" evidence="16">
    <location>
        <begin position="59"/>
        <end position="79"/>
    </location>
</feature>
<dbReference type="EMBL" id="JAGJCF010000027">
    <property type="protein sequence ID" value="MBP0618214.1"/>
    <property type="molecule type" value="Genomic_DNA"/>
</dbReference>
<keyword evidence="9" id="KW-0349">Heme</keyword>
<keyword evidence="8" id="KW-0816">Tricarboxylic acid cycle</keyword>
<accession>A0ABS4BPT1</accession>
<comment type="subcellular location">
    <subcellularLocation>
        <location evidence="3">Membrane</location>
        <topology evidence="3">Multi-pass membrane protein</topology>
    </subcellularLocation>
</comment>
<evidence type="ECO:0000256" key="10">
    <source>
        <dbReference type="ARBA" id="ARBA00022692"/>
    </source>
</evidence>
<feature type="transmembrane region" description="Helical" evidence="16">
    <location>
        <begin position="28"/>
        <end position="47"/>
    </location>
</feature>
<reference evidence="17 18" key="1">
    <citation type="submission" date="2021-04" db="EMBL/GenBank/DDBJ databases">
        <title>Whole genome sequence of Jiella sp. KSK16Y-1.</title>
        <authorList>
            <person name="Tuo L."/>
        </authorList>
    </citation>
    <scope>NUCLEOTIDE SEQUENCE [LARGE SCALE GENOMIC DNA]</scope>
    <source>
        <strain evidence="17 18">KSK16Y-1</strain>
    </source>
</reference>
<evidence type="ECO:0000256" key="12">
    <source>
        <dbReference type="ARBA" id="ARBA00022982"/>
    </source>
</evidence>
<keyword evidence="11" id="KW-0479">Metal-binding</keyword>
<dbReference type="CDD" id="cd03495">
    <property type="entry name" value="SQR_TypeC_SdhD_like"/>
    <property type="match status" value="1"/>
</dbReference>
<keyword evidence="10 16" id="KW-0812">Transmembrane</keyword>
<evidence type="ECO:0000256" key="7">
    <source>
        <dbReference type="ARBA" id="ARBA00022448"/>
    </source>
</evidence>
<evidence type="ECO:0000256" key="3">
    <source>
        <dbReference type="ARBA" id="ARBA00004141"/>
    </source>
</evidence>
<evidence type="ECO:0000256" key="13">
    <source>
        <dbReference type="ARBA" id="ARBA00022989"/>
    </source>
</evidence>
<comment type="caution">
    <text evidence="17">The sequence shown here is derived from an EMBL/GenBank/DDBJ whole genome shotgun (WGS) entry which is preliminary data.</text>
</comment>
<evidence type="ECO:0000256" key="16">
    <source>
        <dbReference type="SAM" id="Phobius"/>
    </source>
</evidence>
<comment type="subunit">
    <text evidence="5">Part of an enzyme complex containing four subunits: a flavoprotein, an iron-sulfur protein, plus two membrane-anchoring proteins, SdhC and SdhD.</text>
</comment>
<protein>
    <recommendedName>
        <fullName evidence="6">Succinate dehydrogenase hydrophobic membrane anchor subunit</fullName>
    </recommendedName>
</protein>
<keyword evidence="18" id="KW-1185">Reference proteome</keyword>
<name>A0ABS4BPT1_9HYPH</name>
<evidence type="ECO:0000313" key="18">
    <source>
        <dbReference type="Proteomes" id="UP000678276"/>
    </source>
</evidence>
<evidence type="ECO:0000256" key="9">
    <source>
        <dbReference type="ARBA" id="ARBA00022617"/>
    </source>
</evidence>
<comment type="function">
    <text evidence="2">Membrane-anchoring subunit of succinate dehydrogenase (SDH).</text>
</comment>
<evidence type="ECO:0000256" key="11">
    <source>
        <dbReference type="ARBA" id="ARBA00022723"/>
    </source>
</evidence>
<evidence type="ECO:0000256" key="4">
    <source>
        <dbReference type="ARBA" id="ARBA00005163"/>
    </source>
</evidence>
<keyword evidence="14" id="KW-0408">Iron</keyword>
<dbReference type="InterPro" id="IPR014312">
    <property type="entry name" value="Succ_DH_anchor"/>
</dbReference>
<comment type="cofactor">
    <cofactor evidence="1">
        <name>heme</name>
        <dbReference type="ChEBI" id="CHEBI:30413"/>
    </cofactor>
</comment>
<evidence type="ECO:0000256" key="6">
    <source>
        <dbReference type="ARBA" id="ARBA00019425"/>
    </source>
</evidence>
<dbReference type="SUPFAM" id="SSF81343">
    <property type="entry name" value="Fumarate reductase respiratory complex transmembrane subunits"/>
    <property type="match status" value="1"/>
</dbReference>
<dbReference type="Proteomes" id="UP000678276">
    <property type="component" value="Unassembled WGS sequence"/>
</dbReference>
<dbReference type="Gene3D" id="1.20.1300.10">
    <property type="entry name" value="Fumarate reductase/succinate dehydrogenase, transmembrane subunit"/>
    <property type="match status" value="1"/>
</dbReference>
<keyword evidence="7" id="KW-0813">Transport</keyword>
<evidence type="ECO:0000313" key="17">
    <source>
        <dbReference type="EMBL" id="MBP0618214.1"/>
    </source>
</evidence>
<gene>
    <name evidence="17" type="primary">sdhD</name>
    <name evidence="17" type="ORF">J6595_21755</name>
</gene>
<evidence type="ECO:0000256" key="1">
    <source>
        <dbReference type="ARBA" id="ARBA00001971"/>
    </source>
</evidence>
<evidence type="ECO:0000256" key="5">
    <source>
        <dbReference type="ARBA" id="ARBA00011558"/>
    </source>
</evidence>
<comment type="pathway">
    <text evidence="4">Carbohydrate metabolism; tricarboxylic acid cycle.</text>
</comment>
<organism evidence="17 18">
    <name type="scientific">Jiella mangrovi</name>
    <dbReference type="NCBI Taxonomy" id="2821407"/>
    <lineage>
        <taxon>Bacteria</taxon>
        <taxon>Pseudomonadati</taxon>
        <taxon>Pseudomonadota</taxon>
        <taxon>Alphaproteobacteria</taxon>
        <taxon>Hyphomicrobiales</taxon>
        <taxon>Aurantimonadaceae</taxon>
        <taxon>Jiella</taxon>
    </lineage>
</organism>
<evidence type="ECO:0000256" key="14">
    <source>
        <dbReference type="ARBA" id="ARBA00023004"/>
    </source>
</evidence>
<dbReference type="NCBIfam" id="TIGR02968">
    <property type="entry name" value="succ_dehyd_anc"/>
    <property type="match status" value="1"/>
</dbReference>
<evidence type="ECO:0000256" key="2">
    <source>
        <dbReference type="ARBA" id="ARBA00004050"/>
    </source>
</evidence>
<dbReference type="InterPro" id="IPR000701">
    <property type="entry name" value="SuccDH_FuR_B_TM-su"/>
</dbReference>
<keyword evidence="13 16" id="KW-1133">Transmembrane helix</keyword>
<evidence type="ECO:0000256" key="15">
    <source>
        <dbReference type="ARBA" id="ARBA00023136"/>
    </source>
</evidence>
<dbReference type="InterPro" id="IPR034804">
    <property type="entry name" value="SQR/QFR_C/D"/>
</dbReference>
<proteinExistence type="predicted"/>
<dbReference type="Pfam" id="PF01127">
    <property type="entry name" value="Sdh_cyt"/>
    <property type="match status" value="1"/>
</dbReference>
<feature type="transmembrane region" description="Helical" evidence="16">
    <location>
        <begin position="99"/>
        <end position="119"/>
    </location>
</feature>
<keyword evidence="12" id="KW-0249">Electron transport</keyword>
<dbReference type="RefSeq" id="WP_209597733.1">
    <property type="nucleotide sequence ID" value="NZ_JAGJCF010000027.1"/>
</dbReference>
<keyword evidence="15 16" id="KW-0472">Membrane</keyword>
<sequence>MSDFRTPLRRVRGLGSAGGTEHFWQQRLTALANVVLITFFVILLLTLMNESYEGVREAFANPFVGIVMALVVFSATLHMKLGMQVIIEDYVHGAAKLPLLILNTFFAIAVAAACLYAIVKMSFGV</sequence>
<evidence type="ECO:0000256" key="8">
    <source>
        <dbReference type="ARBA" id="ARBA00022532"/>
    </source>
</evidence>